<keyword evidence="7 8" id="KW-0670">Pyruvate</keyword>
<gene>
    <name evidence="8" type="primary">pdhA</name>
    <name evidence="10" type="ORF">DB32_001914</name>
</gene>
<reference evidence="10 11" key="1">
    <citation type="submission" date="2015-03" db="EMBL/GenBank/DDBJ databases">
        <title>Genome assembly of Sandaracinus amylolyticus DSM 53668.</title>
        <authorList>
            <person name="Sharma G."/>
            <person name="Subramanian S."/>
        </authorList>
    </citation>
    <scope>NUCLEOTIDE SEQUENCE [LARGE SCALE GENOMIC DNA]</scope>
    <source>
        <strain evidence="10 11">DSM 53668</strain>
    </source>
</reference>
<evidence type="ECO:0000256" key="3">
    <source>
        <dbReference type="ARBA" id="ARBA00012281"/>
    </source>
</evidence>
<dbReference type="CDD" id="cd02000">
    <property type="entry name" value="TPP_E1_PDC_ADC_BCADC"/>
    <property type="match status" value="1"/>
</dbReference>
<evidence type="ECO:0000313" key="10">
    <source>
        <dbReference type="EMBL" id="AKF04765.1"/>
    </source>
</evidence>
<evidence type="ECO:0000313" key="11">
    <source>
        <dbReference type="Proteomes" id="UP000034883"/>
    </source>
</evidence>
<evidence type="ECO:0000259" key="9">
    <source>
        <dbReference type="Pfam" id="PF00676"/>
    </source>
</evidence>
<dbReference type="PANTHER" id="PTHR11516">
    <property type="entry name" value="PYRUVATE DEHYDROGENASE E1 COMPONENT, ALPHA SUBUNIT BACTERIAL AND ORGANELLAR"/>
    <property type="match status" value="1"/>
</dbReference>
<dbReference type="SUPFAM" id="SSF52518">
    <property type="entry name" value="Thiamin diphosphate-binding fold (THDP-binding)"/>
    <property type="match status" value="1"/>
</dbReference>
<proteinExistence type="predicted"/>
<protein>
    <recommendedName>
        <fullName evidence="4 8">Pyruvate dehydrogenase E1 component subunit alpha</fullName>
        <ecNumber evidence="3 8">1.2.4.1</ecNumber>
    </recommendedName>
</protein>
<evidence type="ECO:0000256" key="8">
    <source>
        <dbReference type="RuleBase" id="RU361139"/>
    </source>
</evidence>
<evidence type="ECO:0000256" key="1">
    <source>
        <dbReference type="ARBA" id="ARBA00001964"/>
    </source>
</evidence>
<dbReference type="STRING" id="927083.DB32_001914"/>
<dbReference type="Pfam" id="PF00676">
    <property type="entry name" value="E1_dh"/>
    <property type="match status" value="1"/>
</dbReference>
<dbReference type="AlphaFoldDB" id="A0A0F6W1C0"/>
<evidence type="ECO:0000256" key="2">
    <source>
        <dbReference type="ARBA" id="ARBA00011870"/>
    </source>
</evidence>
<dbReference type="KEGG" id="samy:DB32_001914"/>
<dbReference type="InterPro" id="IPR017597">
    <property type="entry name" value="Pyrv_DH_E1_asu_subgrp-y"/>
</dbReference>
<feature type="domain" description="Dehydrogenase E1 component" evidence="9">
    <location>
        <begin position="24"/>
        <end position="316"/>
    </location>
</feature>
<sequence length="343" mass="37261">MGSLATQPAEAPAPRDELARMFHSMQLIRRLEEEAARAYVQGKIGGFLHLYIGQEAIAVGVEAAIRKTDWIITTYRDHGFALTRGTSARGVMAELFGKDTGCARGLGGSMHMFDGPNRFLGGHGIVGGHCSLAAGVGFRCKYLKNDEVVLCFFGEGATNIGGFHEGLSLAGLWKLPVVFVCENNMYSMGTPLERTLPAKDITDKAPGYGMARDRFEGQDVIEVRDRIAKAVARARDGEGPTLVEILTYRFRGHSMSDPGKYRTSEEVEERKRKGDPVRIARQRLLEAGASEDDVARIEAQVEEEVADAVKFADESEPAKESSMLDYVLAKTTSGDAPREGGGA</sequence>
<evidence type="ECO:0000256" key="7">
    <source>
        <dbReference type="ARBA" id="ARBA00023317"/>
    </source>
</evidence>
<dbReference type="RefSeq" id="WP_053232072.1">
    <property type="nucleotide sequence ID" value="NZ_CP011125.1"/>
</dbReference>
<dbReference type="InterPro" id="IPR029061">
    <property type="entry name" value="THDP-binding"/>
</dbReference>
<dbReference type="InterPro" id="IPR001017">
    <property type="entry name" value="DH_E1"/>
</dbReference>
<organism evidence="10 11">
    <name type="scientific">Sandaracinus amylolyticus</name>
    <dbReference type="NCBI Taxonomy" id="927083"/>
    <lineage>
        <taxon>Bacteria</taxon>
        <taxon>Pseudomonadati</taxon>
        <taxon>Myxococcota</taxon>
        <taxon>Polyangia</taxon>
        <taxon>Polyangiales</taxon>
        <taxon>Sandaracinaceae</taxon>
        <taxon>Sandaracinus</taxon>
    </lineage>
</organism>
<dbReference type="NCBIfam" id="TIGR03182">
    <property type="entry name" value="PDH_E1_alph_y"/>
    <property type="match status" value="1"/>
</dbReference>
<accession>A0A0F6W1C0</accession>
<dbReference type="GO" id="GO:0004739">
    <property type="term" value="F:pyruvate dehydrogenase (acetyl-transferring) activity"/>
    <property type="evidence" value="ECO:0007669"/>
    <property type="project" value="UniProtKB-UniRule"/>
</dbReference>
<comment type="cofactor">
    <cofactor evidence="1 8">
        <name>thiamine diphosphate</name>
        <dbReference type="ChEBI" id="CHEBI:58937"/>
    </cofactor>
</comment>
<dbReference type="EC" id="1.2.4.1" evidence="3 8"/>
<dbReference type="InterPro" id="IPR050642">
    <property type="entry name" value="PDH_E1_Alpha_Subunit"/>
</dbReference>
<evidence type="ECO:0000256" key="6">
    <source>
        <dbReference type="ARBA" id="ARBA00023052"/>
    </source>
</evidence>
<name>A0A0F6W1C0_9BACT</name>
<comment type="function">
    <text evidence="8">The pyruvate dehydrogenase complex catalyzes the overall conversion of pyruvate to acetyl-CoA and CO(2).</text>
</comment>
<comment type="subunit">
    <text evidence="2 8">Heterodimer of an alpha and a beta chain.</text>
</comment>
<dbReference type="OrthoDB" id="9766715at2"/>
<evidence type="ECO:0000256" key="5">
    <source>
        <dbReference type="ARBA" id="ARBA00023002"/>
    </source>
</evidence>
<keyword evidence="11" id="KW-1185">Reference proteome</keyword>
<comment type="catalytic activity">
    <reaction evidence="8">
        <text>N(6)-[(R)-lipoyl]-L-lysyl-[protein] + pyruvate + H(+) = N(6)-[(R)-S(8)-acetyldihydrolipoyl]-L-lysyl-[protein] + CO2</text>
        <dbReference type="Rhea" id="RHEA:19189"/>
        <dbReference type="Rhea" id="RHEA-COMP:10474"/>
        <dbReference type="Rhea" id="RHEA-COMP:10478"/>
        <dbReference type="ChEBI" id="CHEBI:15361"/>
        <dbReference type="ChEBI" id="CHEBI:15378"/>
        <dbReference type="ChEBI" id="CHEBI:16526"/>
        <dbReference type="ChEBI" id="CHEBI:83099"/>
        <dbReference type="ChEBI" id="CHEBI:83111"/>
        <dbReference type="EC" id="1.2.4.1"/>
    </reaction>
</comment>
<dbReference type="Gene3D" id="3.40.50.970">
    <property type="match status" value="1"/>
</dbReference>
<dbReference type="PANTHER" id="PTHR11516:SF60">
    <property type="entry name" value="PYRUVATE DEHYDROGENASE E1 COMPONENT SUBUNIT ALPHA"/>
    <property type="match status" value="1"/>
</dbReference>
<dbReference type="GO" id="GO:0006086">
    <property type="term" value="P:pyruvate decarboxylation to acetyl-CoA"/>
    <property type="evidence" value="ECO:0007669"/>
    <property type="project" value="InterPro"/>
</dbReference>
<dbReference type="Proteomes" id="UP000034883">
    <property type="component" value="Chromosome"/>
</dbReference>
<keyword evidence="6 8" id="KW-0786">Thiamine pyrophosphate</keyword>
<keyword evidence="5 8" id="KW-0560">Oxidoreductase</keyword>
<evidence type="ECO:0000256" key="4">
    <source>
        <dbReference type="ARBA" id="ARBA00014159"/>
    </source>
</evidence>
<dbReference type="EMBL" id="CP011125">
    <property type="protein sequence ID" value="AKF04765.1"/>
    <property type="molecule type" value="Genomic_DNA"/>
</dbReference>